<feature type="compositionally biased region" description="Basic and acidic residues" evidence="3">
    <location>
        <begin position="413"/>
        <end position="427"/>
    </location>
</feature>
<feature type="compositionally biased region" description="Low complexity" evidence="3">
    <location>
        <begin position="494"/>
        <end position="508"/>
    </location>
</feature>
<dbReference type="Proteomes" id="UP000216020">
    <property type="component" value="Unassembled WGS sequence"/>
</dbReference>
<feature type="compositionally biased region" description="Polar residues" evidence="3">
    <location>
        <begin position="530"/>
        <end position="539"/>
    </location>
</feature>
<organism evidence="6 7">
    <name type="scientific">Bordetella genomosp. 10</name>
    <dbReference type="NCBI Taxonomy" id="1416804"/>
    <lineage>
        <taxon>Bacteria</taxon>
        <taxon>Pseudomonadati</taxon>
        <taxon>Pseudomonadota</taxon>
        <taxon>Betaproteobacteria</taxon>
        <taxon>Burkholderiales</taxon>
        <taxon>Alcaligenaceae</taxon>
        <taxon>Bordetella</taxon>
    </lineage>
</organism>
<accession>A0A261S6F0</accession>
<comment type="similarity">
    <text evidence="1">Belongs to the leucine-binding protein family.</text>
</comment>
<reference evidence="7" key="1">
    <citation type="submission" date="2017-05" db="EMBL/GenBank/DDBJ databases">
        <title>Complete and WGS of Bordetella genogroups.</title>
        <authorList>
            <person name="Spilker T."/>
            <person name="Lipuma J."/>
        </authorList>
    </citation>
    <scope>NUCLEOTIDE SEQUENCE [LARGE SCALE GENOMIC DNA]</scope>
    <source>
        <strain evidence="7">AU16122</strain>
    </source>
</reference>
<name>A0A261S6F0_9BORD</name>
<dbReference type="Gene3D" id="3.40.50.2300">
    <property type="match status" value="2"/>
</dbReference>
<proteinExistence type="inferred from homology"/>
<comment type="caution">
    <text evidence="6">The sequence shown here is derived from an EMBL/GenBank/DDBJ whole genome shotgun (WGS) entry which is preliminary data.</text>
</comment>
<dbReference type="OrthoDB" id="9783240at2"/>
<protein>
    <recommendedName>
        <fullName evidence="5">Leucine-binding protein domain-containing protein</fullName>
    </recommendedName>
</protein>
<keyword evidence="2 4" id="KW-0732">Signal</keyword>
<evidence type="ECO:0000256" key="4">
    <source>
        <dbReference type="SAM" id="SignalP"/>
    </source>
</evidence>
<dbReference type="InterPro" id="IPR028081">
    <property type="entry name" value="Leu-bd"/>
</dbReference>
<dbReference type="EMBL" id="NEVM01000005">
    <property type="protein sequence ID" value="OZI32370.1"/>
    <property type="molecule type" value="Genomic_DNA"/>
</dbReference>
<feature type="chain" id="PRO_5012175858" description="Leucine-binding protein domain-containing protein" evidence="4">
    <location>
        <begin position="26"/>
        <end position="539"/>
    </location>
</feature>
<gene>
    <name evidence="6" type="ORF">CAL29_20155</name>
</gene>
<feature type="region of interest" description="Disordered" evidence="3">
    <location>
        <begin position="413"/>
        <end position="539"/>
    </location>
</feature>
<keyword evidence="7" id="KW-1185">Reference proteome</keyword>
<evidence type="ECO:0000313" key="6">
    <source>
        <dbReference type="EMBL" id="OZI32370.1"/>
    </source>
</evidence>
<dbReference type="PANTHER" id="PTHR30483:SF37">
    <property type="entry name" value="ABC TRANSPORTER SUBSTRATE-BINDING PROTEIN"/>
    <property type="match status" value="1"/>
</dbReference>
<evidence type="ECO:0000256" key="1">
    <source>
        <dbReference type="ARBA" id="ARBA00010062"/>
    </source>
</evidence>
<dbReference type="Pfam" id="PF13458">
    <property type="entry name" value="Peripla_BP_6"/>
    <property type="match status" value="1"/>
</dbReference>
<feature type="signal peptide" evidence="4">
    <location>
        <begin position="1"/>
        <end position="25"/>
    </location>
</feature>
<dbReference type="AlphaFoldDB" id="A0A261S6F0"/>
<dbReference type="PANTHER" id="PTHR30483">
    <property type="entry name" value="LEUCINE-SPECIFIC-BINDING PROTEIN"/>
    <property type="match status" value="1"/>
</dbReference>
<sequence length="539" mass="57829">MFFSSPRLRWLAALCLFCCAAGAYAAPSHARPAQAKPGKTTAVPAPAPRLRIGEINTYRKQPDFALPYRRGWELALAQINADGGLLGQKVEVLSRDDQGVVDDAVKAAQALVDQDKVSALFGGYSSEVGLGLAHYAVENKVFYLAVAPLTQRLTWQEGNRYTWRLRPAAWMQAAAVAPKALGQRKPRWALVYRDDESDRATADAFKSLMKTFQPKVEFVYDTPQPKDKFDAEAVATAVAQAKPDAIFNMLTGDALRLFVGAGNAQQLFEQRPVVSLFTGDPENLQALGDLAPADWIVTGYPRDAIDTPVNRDFVKAYTDKYGSPPQTASVLGYTALMSLAAGIKRAGSADADKLTAAFAKLHVATPFGDIEYRAIDHQSTLGTWLGYTSRVDGVNGMDRYVYLAGARLQPPDENIRRLRPDTGERWPRQAGETAGAANNVPSSTANAPMGGASVPAPGNHLAPRRRLDTNNGSDGDEDEASEAPAGIAGGESNAAARKPAAPATLTPPSGMTREHAPAALPAWPGRLADKQSQLLPPVR</sequence>
<dbReference type="InterPro" id="IPR051010">
    <property type="entry name" value="BCAA_transport"/>
</dbReference>
<evidence type="ECO:0000256" key="2">
    <source>
        <dbReference type="ARBA" id="ARBA00022729"/>
    </source>
</evidence>
<feature type="domain" description="Leucine-binding protein" evidence="5">
    <location>
        <begin position="64"/>
        <end position="380"/>
    </location>
</feature>
<evidence type="ECO:0000256" key="3">
    <source>
        <dbReference type="SAM" id="MobiDB-lite"/>
    </source>
</evidence>
<evidence type="ECO:0000259" key="5">
    <source>
        <dbReference type="Pfam" id="PF13458"/>
    </source>
</evidence>
<evidence type="ECO:0000313" key="7">
    <source>
        <dbReference type="Proteomes" id="UP000216020"/>
    </source>
</evidence>
<dbReference type="SUPFAM" id="SSF53822">
    <property type="entry name" value="Periplasmic binding protein-like I"/>
    <property type="match status" value="1"/>
</dbReference>
<dbReference type="CDD" id="cd06330">
    <property type="entry name" value="PBP1_As_SBP-like"/>
    <property type="match status" value="1"/>
</dbReference>
<dbReference type="InterPro" id="IPR028082">
    <property type="entry name" value="Peripla_BP_I"/>
</dbReference>